<feature type="compositionally biased region" description="Polar residues" evidence="1">
    <location>
        <begin position="449"/>
        <end position="460"/>
    </location>
</feature>
<organism evidence="2 3">
    <name type="scientific">Pleurostoma richardsiae</name>
    <dbReference type="NCBI Taxonomy" id="41990"/>
    <lineage>
        <taxon>Eukaryota</taxon>
        <taxon>Fungi</taxon>
        <taxon>Dikarya</taxon>
        <taxon>Ascomycota</taxon>
        <taxon>Pezizomycotina</taxon>
        <taxon>Sordariomycetes</taxon>
        <taxon>Sordariomycetidae</taxon>
        <taxon>Calosphaeriales</taxon>
        <taxon>Pleurostomataceae</taxon>
        <taxon>Pleurostoma</taxon>
    </lineage>
</organism>
<comment type="caution">
    <text evidence="2">The sequence shown here is derived from an EMBL/GenBank/DDBJ whole genome shotgun (WGS) entry which is preliminary data.</text>
</comment>
<dbReference type="AlphaFoldDB" id="A0AA38VBS5"/>
<dbReference type="EMBL" id="JANBVO010000049">
    <property type="protein sequence ID" value="KAJ9133513.1"/>
    <property type="molecule type" value="Genomic_DNA"/>
</dbReference>
<evidence type="ECO:0000313" key="3">
    <source>
        <dbReference type="Proteomes" id="UP001174694"/>
    </source>
</evidence>
<feature type="region of interest" description="Disordered" evidence="1">
    <location>
        <begin position="562"/>
        <end position="588"/>
    </location>
</feature>
<sequence>MVSEPQRTFDFFHWFFKYRAQTSAFKLVLARDVREFIRSVAEEKTARRASLLQDRQYSIVEQNLQANLRAVTETDCRAVWQTFHMLWLNLDLREERNGPYAALEENGPIIYADACIDANDEQSLVNWFGWWSMLRADQYRKFYVVGSSIKMTALRAMRGVRTLDIPNYSHTSINNPDTLLEKLEYHEPAQEATTVLQQTDHGAPQLQRPWRFESERFEENSRTWAEWLGGLDHPAPWRLYQYPVSWPSFEQADHFGDTRGEFKRFEDWFSWARPFLKDDLRRFNSYVGFFYTIPGEWDPSLYPQSKRPKRHAWIGIYRPVNCYWKKEPYKKCEVIIWDVSASDKLQNKDVISEADLTPMQRELIRFLRKAGSKKNPGTYIHQVWLGGPKHPPTQSQFPFDLTAMFLEDMMGDIRTYLPAPEHAMPARGYRKLGPDGSSEPMLATAKTNGHQIEMSSNTSEPMDIDPTLDGISEEPTDAKIIFHPPRGTKLASREPTLTKCHNYLYESVRLARLRDKTTQTIEYVYKPTLEWYADQKAEGRSFEHITIDTWETIFSVLKIGSAEPSKDQERKASVDSSINSIDGKVNEE</sequence>
<accession>A0AA38VBS5</accession>
<protein>
    <submittedName>
        <fullName evidence="2">Chromo domain-containing protein 1</fullName>
    </submittedName>
</protein>
<gene>
    <name evidence="2" type="ORF">NKR23_g10667</name>
</gene>
<reference evidence="2" key="1">
    <citation type="submission" date="2022-07" db="EMBL/GenBank/DDBJ databases">
        <title>Fungi with potential for degradation of polypropylene.</title>
        <authorList>
            <person name="Gostincar C."/>
        </authorList>
    </citation>
    <scope>NUCLEOTIDE SEQUENCE</scope>
    <source>
        <strain evidence="2">EXF-13308</strain>
    </source>
</reference>
<evidence type="ECO:0000256" key="1">
    <source>
        <dbReference type="SAM" id="MobiDB-lite"/>
    </source>
</evidence>
<name>A0AA38VBS5_9PEZI</name>
<proteinExistence type="predicted"/>
<evidence type="ECO:0000313" key="2">
    <source>
        <dbReference type="EMBL" id="KAJ9133513.1"/>
    </source>
</evidence>
<dbReference type="Proteomes" id="UP001174694">
    <property type="component" value="Unassembled WGS sequence"/>
</dbReference>
<keyword evidence="3" id="KW-1185">Reference proteome</keyword>
<feature type="compositionally biased region" description="Basic and acidic residues" evidence="1">
    <location>
        <begin position="564"/>
        <end position="573"/>
    </location>
</feature>
<feature type="region of interest" description="Disordered" evidence="1">
    <location>
        <begin position="449"/>
        <end position="470"/>
    </location>
</feature>